<evidence type="ECO:0000256" key="1">
    <source>
        <dbReference type="ARBA" id="ARBA00004173"/>
    </source>
</evidence>
<keyword evidence="15" id="KW-1185">Reference proteome</keyword>
<dbReference type="Gene3D" id="3.40.47.10">
    <property type="match status" value="2"/>
</dbReference>
<dbReference type="FunFam" id="3.40.47.10:FF:000007">
    <property type="entry name" value="acetyl-CoA acetyltransferase, mitochondrial"/>
    <property type="match status" value="1"/>
</dbReference>
<feature type="domain" description="Thiolase N-terminal" evidence="12">
    <location>
        <begin position="364"/>
        <end position="625"/>
    </location>
</feature>
<dbReference type="PANTHER" id="PTHR18919">
    <property type="entry name" value="ACETYL-COA C-ACYLTRANSFERASE"/>
    <property type="match status" value="1"/>
</dbReference>
<comment type="similarity">
    <text evidence="3">Belongs to the thiolase-like superfamily. Thiolase family.</text>
</comment>
<keyword evidence="8" id="KW-0809">Transit peptide</keyword>
<feature type="domain" description="Thiolase N-terminal" evidence="12">
    <location>
        <begin position="4"/>
        <end position="238"/>
    </location>
</feature>
<accession>A0A158PIN4</accession>
<dbReference type="Pfam" id="PF02803">
    <property type="entry name" value="Thiolase_C"/>
    <property type="match status" value="1"/>
</dbReference>
<evidence type="ECO:0000256" key="6">
    <source>
        <dbReference type="ARBA" id="ARBA00022679"/>
    </source>
</evidence>
<dbReference type="InterPro" id="IPR020613">
    <property type="entry name" value="Thiolase_CS"/>
</dbReference>
<dbReference type="EMBL" id="UYYA01004074">
    <property type="protein sequence ID" value="VDM59356.1"/>
    <property type="molecule type" value="Genomic_DNA"/>
</dbReference>
<organism evidence="16">
    <name type="scientific">Angiostrongylus costaricensis</name>
    <name type="common">Nematode worm</name>
    <dbReference type="NCBI Taxonomy" id="334426"/>
    <lineage>
        <taxon>Eukaryota</taxon>
        <taxon>Metazoa</taxon>
        <taxon>Ecdysozoa</taxon>
        <taxon>Nematoda</taxon>
        <taxon>Chromadorea</taxon>
        <taxon>Rhabditida</taxon>
        <taxon>Rhabditina</taxon>
        <taxon>Rhabditomorpha</taxon>
        <taxon>Strongyloidea</taxon>
        <taxon>Metastrongylidae</taxon>
        <taxon>Angiostrongylus</taxon>
    </lineage>
</organism>
<dbReference type="SUPFAM" id="SSF53901">
    <property type="entry name" value="Thiolase-like"/>
    <property type="match status" value="4"/>
</dbReference>
<keyword evidence="10" id="KW-0496">Mitochondrion</keyword>
<dbReference type="GO" id="GO:0046872">
    <property type="term" value="F:metal ion binding"/>
    <property type="evidence" value="ECO:0007669"/>
    <property type="project" value="UniProtKB-KW"/>
</dbReference>
<evidence type="ECO:0000259" key="12">
    <source>
        <dbReference type="Pfam" id="PF00108"/>
    </source>
</evidence>
<evidence type="ECO:0000256" key="5">
    <source>
        <dbReference type="ARBA" id="ARBA00012705"/>
    </source>
</evidence>
<comment type="pathway">
    <text evidence="2">Lipid metabolism.</text>
</comment>
<evidence type="ECO:0000256" key="9">
    <source>
        <dbReference type="ARBA" id="ARBA00022958"/>
    </source>
</evidence>
<dbReference type="PROSITE" id="PS00099">
    <property type="entry name" value="THIOLASE_3"/>
    <property type="match status" value="1"/>
</dbReference>
<comment type="subcellular location">
    <subcellularLocation>
        <location evidence="1">Mitochondrion</location>
    </subcellularLocation>
</comment>
<dbReference type="Proteomes" id="UP000267027">
    <property type="component" value="Unassembled WGS sequence"/>
</dbReference>
<dbReference type="OMA" id="CEVSTIV"/>
<keyword evidence="11" id="KW-0012">Acyltransferase</keyword>
<dbReference type="GO" id="GO:0005739">
    <property type="term" value="C:mitochondrion"/>
    <property type="evidence" value="ECO:0007669"/>
    <property type="project" value="UniProtKB-SubCell"/>
</dbReference>
<dbReference type="InterPro" id="IPR020615">
    <property type="entry name" value="Thiolase_acyl_enz_int_AS"/>
</dbReference>
<dbReference type="WBParaSite" id="ACOC_0000777001-mRNA-1">
    <property type="protein sequence ID" value="ACOC_0000777001-mRNA-1"/>
    <property type="gene ID" value="ACOC_0000777001"/>
</dbReference>
<feature type="domain" description="Thiolase C-terminal" evidence="13">
    <location>
        <begin position="634"/>
        <end position="752"/>
    </location>
</feature>
<reference evidence="16" key="1">
    <citation type="submission" date="2016-04" db="UniProtKB">
        <authorList>
            <consortium name="WormBaseParasite"/>
        </authorList>
    </citation>
    <scope>IDENTIFICATION</scope>
</reference>
<evidence type="ECO:0000313" key="15">
    <source>
        <dbReference type="Proteomes" id="UP000267027"/>
    </source>
</evidence>
<dbReference type="InterPro" id="IPR016039">
    <property type="entry name" value="Thiolase-like"/>
</dbReference>
<gene>
    <name evidence="14" type="ORF">ACOC_LOCUS7771</name>
</gene>
<dbReference type="GO" id="GO:0003985">
    <property type="term" value="F:acetyl-CoA C-acetyltransferase activity"/>
    <property type="evidence" value="ECO:0007669"/>
    <property type="project" value="UniProtKB-EC"/>
</dbReference>
<dbReference type="NCBIfam" id="TIGR01930">
    <property type="entry name" value="AcCoA-C-Actrans"/>
    <property type="match status" value="2"/>
</dbReference>
<reference evidence="14 15" key="2">
    <citation type="submission" date="2018-11" db="EMBL/GenBank/DDBJ databases">
        <authorList>
            <consortium name="Pathogen Informatics"/>
        </authorList>
    </citation>
    <scope>NUCLEOTIDE SEQUENCE [LARGE SCALE GENOMIC DNA]</scope>
    <source>
        <strain evidence="14 15">Costa Rica</strain>
    </source>
</reference>
<dbReference type="CDD" id="cd00751">
    <property type="entry name" value="thiolase"/>
    <property type="match status" value="2"/>
</dbReference>
<dbReference type="EC" id="2.3.1.9" evidence="5"/>
<comment type="subunit">
    <text evidence="4">Homotetramer.</text>
</comment>
<evidence type="ECO:0000259" key="13">
    <source>
        <dbReference type="Pfam" id="PF02803"/>
    </source>
</evidence>
<evidence type="ECO:0000256" key="7">
    <source>
        <dbReference type="ARBA" id="ARBA00022723"/>
    </source>
</evidence>
<keyword evidence="9" id="KW-0630">Potassium</keyword>
<dbReference type="InterPro" id="IPR020617">
    <property type="entry name" value="Thiolase_C"/>
</dbReference>
<name>A0A158PIN4_ANGCS</name>
<evidence type="ECO:0000256" key="10">
    <source>
        <dbReference type="ARBA" id="ARBA00023128"/>
    </source>
</evidence>
<protein>
    <recommendedName>
        <fullName evidence="5">acetyl-CoA C-acetyltransferase</fullName>
        <ecNumber evidence="5">2.3.1.9</ecNumber>
    </recommendedName>
</protein>
<dbReference type="PROSITE" id="PS00098">
    <property type="entry name" value="THIOLASE_1"/>
    <property type="match status" value="2"/>
</dbReference>
<dbReference type="AlphaFoldDB" id="A0A158PIN4"/>
<evidence type="ECO:0000256" key="2">
    <source>
        <dbReference type="ARBA" id="ARBA00005189"/>
    </source>
</evidence>
<keyword evidence="7" id="KW-0479">Metal-binding</keyword>
<sequence>LQEVFIVGSARTPIGSFRSQLASVSAPQLGSVAIKAALERSGLKPDNVGEVFMGHVCQANVGQAPARQAALGAGLNVSTIVTTVNKVCASGLKAIMLAAQQVQTGHQNVVIGGGMESMSQVPFYMNRGDTTYGGLQLFDGIVKDGLTDAYDHCHMGNCGEKTAKDLAISREEQDEYAIGSYTKSASAWNTGIMTSEIVPVTVKTRKGTTVVDTDEEFKNFDPEKLKKLKAVFQKASAVLLASADACKQYGCKPQAKILTFADAATKPLDFSLAPVLVIPKMLQSTGLKMTDIDHWEVNEAFSVVALAFIKQIGCDASKVNPHGGAVSIGHPIGMSGARLITHLVHTLKSGQKGCAAICNGGGGATRTPIASFRGSFSSMSAVELASVAARSALVRSGIEPSDIEETLVGSALTASCGQNIARQLALSIGIPKSSQAVTINKVCSSSMKALAFAALSIKSGYRKKVLVAGCENMSQVPFYLSRGEIPYGGTNIVDGVVRDGLEDAMLKSHMGLCAEKSVKDYGISREAQDGYAIQSYKRAAAAWMLSFSSSFFSSDGAFAEEVVPVTVGTKRGAIVLVSEDEEYKKLVEAKVPTLSAVFVKDGSGTITAANASSLNDGAAAAVVVRGDQVPKGVTPLAELVSFAEDGGEPIDFTIAPVWATRKLLRQENLSVADIALWEVNEAFSATVLTFIEELKLDPAIVNVKGGAVALGHPLGMSGLRIVLSLAYSLLPGELGIAAICNGGGEAMAMLIRKPQTKVEG</sequence>
<proteinExistence type="inferred from homology"/>
<dbReference type="STRING" id="334426.A0A158PIN4"/>
<dbReference type="Pfam" id="PF00108">
    <property type="entry name" value="Thiolase_N"/>
    <property type="match status" value="2"/>
</dbReference>
<keyword evidence="6" id="KW-0808">Transferase</keyword>
<dbReference type="InterPro" id="IPR002155">
    <property type="entry name" value="Thiolase"/>
</dbReference>
<dbReference type="GO" id="GO:0006635">
    <property type="term" value="P:fatty acid beta-oxidation"/>
    <property type="evidence" value="ECO:0007669"/>
    <property type="project" value="TreeGrafter"/>
</dbReference>
<dbReference type="InterPro" id="IPR020616">
    <property type="entry name" value="Thiolase_N"/>
</dbReference>
<dbReference type="PANTHER" id="PTHR18919:SF156">
    <property type="entry name" value="ACETYL-COA ACETYLTRANSFERASE, MITOCHONDRIAL"/>
    <property type="match status" value="1"/>
</dbReference>
<evidence type="ECO:0000256" key="8">
    <source>
        <dbReference type="ARBA" id="ARBA00022946"/>
    </source>
</evidence>
<evidence type="ECO:0000256" key="3">
    <source>
        <dbReference type="ARBA" id="ARBA00010982"/>
    </source>
</evidence>
<dbReference type="OrthoDB" id="5404651at2759"/>
<evidence type="ECO:0000256" key="4">
    <source>
        <dbReference type="ARBA" id="ARBA00011881"/>
    </source>
</evidence>
<dbReference type="InterPro" id="IPR020610">
    <property type="entry name" value="Thiolase_AS"/>
</dbReference>
<evidence type="ECO:0000313" key="16">
    <source>
        <dbReference type="WBParaSite" id="ACOC_0000777001-mRNA-1"/>
    </source>
</evidence>
<evidence type="ECO:0000313" key="14">
    <source>
        <dbReference type="EMBL" id="VDM59356.1"/>
    </source>
</evidence>
<dbReference type="PROSITE" id="PS00737">
    <property type="entry name" value="THIOLASE_2"/>
    <property type="match status" value="2"/>
</dbReference>
<evidence type="ECO:0000256" key="11">
    <source>
        <dbReference type="ARBA" id="ARBA00023315"/>
    </source>
</evidence>